<dbReference type="InterPro" id="IPR016181">
    <property type="entry name" value="Acyl_CoA_acyltransferase"/>
</dbReference>
<evidence type="ECO:0000313" key="3">
    <source>
        <dbReference type="Proteomes" id="UP000461162"/>
    </source>
</evidence>
<keyword evidence="3" id="KW-1185">Reference proteome</keyword>
<dbReference type="SUPFAM" id="SSF55729">
    <property type="entry name" value="Acyl-CoA N-acyltransferases (Nat)"/>
    <property type="match status" value="1"/>
</dbReference>
<evidence type="ECO:0000259" key="1">
    <source>
        <dbReference type="PROSITE" id="PS51186"/>
    </source>
</evidence>
<sequence>MTATLRPAEASDIDAICTLLHTHMNPEYPVERWKRLFAAPWCAESPDMGIVAEDAGRIVGFHGHVCSHRPIGSRRERFLNFTSWYLLKEYRGQGLGRAMIEMATADPDVTYTVISLSPKRLDFFKKMGLDVLDTERLLWRKDGHEFENLELIHDPEVMMTRANPDEVKVLKDHLGLAVTPVLVSTRCTQCLLLLSIAAKGNNVTYYDVLYRSNPGLFTDRAPDIAQALLPEGDCVLAADRRFVEKVGDGAEVEAIPSPRFYKSSRIKPRNVDLAYSEIVLLGQKLD</sequence>
<dbReference type="Proteomes" id="UP000461162">
    <property type="component" value="Unassembled WGS sequence"/>
</dbReference>
<dbReference type="RefSeq" id="WP_155932930.1">
    <property type="nucleotide sequence ID" value="NZ_WODC01000003.1"/>
</dbReference>
<dbReference type="AlphaFoldDB" id="A0A7K1KLZ7"/>
<dbReference type="GO" id="GO:0016747">
    <property type="term" value="F:acyltransferase activity, transferring groups other than amino-acyl groups"/>
    <property type="evidence" value="ECO:0007669"/>
    <property type="project" value="InterPro"/>
</dbReference>
<keyword evidence="2" id="KW-0808">Transferase</keyword>
<proteinExistence type="predicted"/>
<protein>
    <submittedName>
        <fullName evidence="2">GNAT family N-acetyltransferase</fullName>
    </submittedName>
</protein>
<dbReference type="PROSITE" id="PS51186">
    <property type="entry name" value="GNAT"/>
    <property type="match status" value="1"/>
</dbReference>
<dbReference type="EMBL" id="WODC01000003">
    <property type="protein sequence ID" value="MUM77104.1"/>
    <property type="molecule type" value="Genomic_DNA"/>
</dbReference>
<reference evidence="2 3" key="1">
    <citation type="submission" date="2019-11" db="EMBL/GenBank/DDBJ databases">
        <title>Pseudodesulfovibrio alkaliphilus, sp. nov., an alkaliphilic sulfate-reducing bacteria from mud volcano of Taman peninsula, Russia.</title>
        <authorList>
            <person name="Frolova A."/>
            <person name="Merkel A.Y."/>
            <person name="Slobodkin A.I."/>
        </authorList>
    </citation>
    <scope>NUCLEOTIDE SEQUENCE [LARGE SCALE GENOMIC DNA]</scope>
    <source>
        <strain evidence="2 3">F-1</strain>
    </source>
</reference>
<accession>A0A7K1KLZ7</accession>
<dbReference type="InterPro" id="IPR000182">
    <property type="entry name" value="GNAT_dom"/>
</dbReference>
<dbReference type="Pfam" id="PF13508">
    <property type="entry name" value="Acetyltransf_7"/>
    <property type="match status" value="1"/>
</dbReference>
<comment type="caution">
    <text evidence="2">The sequence shown here is derived from an EMBL/GenBank/DDBJ whole genome shotgun (WGS) entry which is preliminary data.</text>
</comment>
<organism evidence="2 3">
    <name type="scientific">Pseudodesulfovibrio alkaliphilus</name>
    <dbReference type="NCBI Taxonomy" id="2661613"/>
    <lineage>
        <taxon>Bacteria</taxon>
        <taxon>Pseudomonadati</taxon>
        <taxon>Thermodesulfobacteriota</taxon>
        <taxon>Desulfovibrionia</taxon>
        <taxon>Desulfovibrionales</taxon>
        <taxon>Desulfovibrionaceae</taxon>
    </lineage>
</organism>
<dbReference type="CDD" id="cd04301">
    <property type="entry name" value="NAT_SF"/>
    <property type="match status" value="1"/>
</dbReference>
<feature type="domain" description="N-acetyltransferase" evidence="1">
    <location>
        <begin position="3"/>
        <end position="156"/>
    </location>
</feature>
<dbReference type="Gene3D" id="3.40.630.30">
    <property type="match status" value="1"/>
</dbReference>
<name>A0A7K1KLZ7_9BACT</name>
<evidence type="ECO:0000313" key="2">
    <source>
        <dbReference type="EMBL" id="MUM77104.1"/>
    </source>
</evidence>
<gene>
    <name evidence="2" type="ORF">GKC30_05615</name>
</gene>